<reference evidence="9 10" key="1">
    <citation type="submission" date="2019-06" db="EMBL/GenBank/DDBJ databases">
        <title>Sequencing the genomes of 1000 actinobacteria strains.</title>
        <authorList>
            <person name="Klenk H.-P."/>
        </authorList>
    </citation>
    <scope>NUCLEOTIDE SEQUENCE [LARGE SCALE GENOMIC DNA]</scope>
    <source>
        <strain evidence="9 10">DSM 45301</strain>
    </source>
</reference>
<dbReference type="PROSITE" id="PS00398">
    <property type="entry name" value="RECOMBINASES_2"/>
    <property type="match status" value="1"/>
</dbReference>
<evidence type="ECO:0000256" key="7">
    <source>
        <dbReference type="SAM" id="MobiDB-lite"/>
    </source>
</evidence>
<dbReference type="GO" id="GO:0003677">
    <property type="term" value="F:DNA binding"/>
    <property type="evidence" value="ECO:0007669"/>
    <property type="project" value="UniProtKB-KW"/>
</dbReference>
<dbReference type="InterPro" id="IPR050639">
    <property type="entry name" value="SSR_resolvase"/>
</dbReference>
<dbReference type="Pfam" id="PF02796">
    <property type="entry name" value="HTH_7"/>
    <property type="match status" value="1"/>
</dbReference>
<dbReference type="PANTHER" id="PTHR30461">
    <property type="entry name" value="DNA-INVERTASE FROM LAMBDOID PROPHAGE"/>
    <property type="match status" value="1"/>
</dbReference>
<organism evidence="9 10">
    <name type="scientific">Pseudonocardia kunmingensis</name>
    <dbReference type="NCBI Taxonomy" id="630975"/>
    <lineage>
        <taxon>Bacteria</taxon>
        <taxon>Bacillati</taxon>
        <taxon>Actinomycetota</taxon>
        <taxon>Actinomycetes</taxon>
        <taxon>Pseudonocardiales</taxon>
        <taxon>Pseudonocardiaceae</taxon>
        <taxon>Pseudonocardia</taxon>
    </lineage>
</organism>
<protein>
    <submittedName>
        <fullName evidence="9">DNA invertase Pin-like site-specific DNA recombinase</fullName>
    </submittedName>
</protein>
<dbReference type="InterPro" id="IPR006118">
    <property type="entry name" value="Recombinase_CS"/>
</dbReference>
<keyword evidence="3" id="KW-0238">DNA-binding</keyword>
<evidence type="ECO:0000256" key="1">
    <source>
        <dbReference type="ARBA" id="ARBA00009913"/>
    </source>
</evidence>
<evidence type="ECO:0000259" key="8">
    <source>
        <dbReference type="PROSITE" id="PS51736"/>
    </source>
</evidence>
<evidence type="ECO:0000256" key="4">
    <source>
        <dbReference type="ARBA" id="ARBA00023172"/>
    </source>
</evidence>
<feature type="region of interest" description="Disordered" evidence="7">
    <location>
        <begin position="142"/>
        <end position="162"/>
    </location>
</feature>
<gene>
    <name evidence="9" type="ORF">FB558_8489</name>
</gene>
<evidence type="ECO:0000313" key="9">
    <source>
        <dbReference type="EMBL" id="TQM01598.1"/>
    </source>
</evidence>
<dbReference type="GO" id="GO:0000150">
    <property type="term" value="F:DNA strand exchange activity"/>
    <property type="evidence" value="ECO:0007669"/>
    <property type="project" value="InterPro"/>
</dbReference>
<comment type="similarity">
    <text evidence="1">Belongs to the site-specific recombinase resolvase family.</text>
</comment>
<feature type="domain" description="Resolvase/invertase-type recombinase catalytic" evidence="8">
    <location>
        <begin position="13"/>
        <end position="147"/>
    </location>
</feature>
<dbReference type="FunFam" id="3.40.50.1390:FF:000001">
    <property type="entry name" value="DNA recombinase"/>
    <property type="match status" value="1"/>
</dbReference>
<dbReference type="InterPro" id="IPR006119">
    <property type="entry name" value="Resolv_N"/>
</dbReference>
<keyword evidence="10" id="KW-1185">Reference proteome</keyword>
<keyword evidence="2" id="KW-0229">DNA integration</keyword>
<dbReference type="CDD" id="cd03768">
    <property type="entry name" value="SR_ResInv"/>
    <property type="match status" value="1"/>
</dbReference>
<dbReference type="InterPro" id="IPR006120">
    <property type="entry name" value="Resolvase_HTH_dom"/>
</dbReference>
<proteinExistence type="inferred from homology"/>
<feature type="compositionally biased region" description="Basic residues" evidence="7">
    <location>
        <begin position="143"/>
        <end position="152"/>
    </location>
</feature>
<evidence type="ECO:0000256" key="6">
    <source>
        <dbReference type="PROSITE-ProRule" id="PRU10137"/>
    </source>
</evidence>
<accession>A0A543CXL0</accession>
<comment type="caution">
    <text evidence="9">The sequence shown here is derived from an EMBL/GenBank/DDBJ whole genome shotgun (WGS) entry which is preliminary data.</text>
</comment>
<evidence type="ECO:0000256" key="3">
    <source>
        <dbReference type="ARBA" id="ARBA00023125"/>
    </source>
</evidence>
<dbReference type="EMBL" id="VFPA01000009">
    <property type="protein sequence ID" value="TQM01598.1"/>
    <property type="molecule type" value="Genomic_DNA"/>
</dbReference>
<dbReference type="SMART" id="SM00857">
    <property type="entry name" value="Resolvase"/>
    <property type="match status" value="1"/>
</dbReference>
<feature type="active site" description="O-(5'-phospho-DNA)-serine intermediate" evidence="5 6">
    <location>
        <position position="21"/>
    </location>
</feature>
<dbReference type="PROSITE" id="PS51736">
    <property type="entry name" value="RECOMBINASES_3"/>
    <property type="match status" value="1"/>
</dbReference>
<dbReference type="PROSITE" id="PS00397">
    <property type="entry name" value="RECOMBINASES_1"/>
    <property type="match status" value="1"/>
</dbReference>
<dbReference type="Proteomes" id="UP000315677">
    <property type="component" value="Unassembled WGS sequence"/>
</dbReference>
<dbReference type="GO" id="GO:0015074">
    <property type="term" value="P:DNA integration"/>
    <property type="evidence" value="ECO:0007669"/>
    <property type="project" value="UniProtKB-KW"/>
</dbReference>
<dbReference type="InterPro" id="IPR009057">
    <property type="entry name" value="Homeodomain-like_sf"/>
</dbReference>
<dbReference type="PANTHER" id="PTHR30461:SF2">
    <property type="entry name" value="SERINE RECOMBINASE PINE-RELATED"/>
    <property type="match status" value="1"/>
</dbReference>
<evidence type="ECO:0000256" key="5">
    <source>
        <dbReference type="PIRSR" id="PIRSR606118-50"/>
    </source>
</evidence>
<dbReference type="SUPFAM" id="SSF46689">
    <property type="entry name" value="Homeodomain-like"/>
    <property type="match status" value="1"/>
</dbReference>
<dbReference type="Gene3D" id="1.10.10.60">
    <property type="entry name" value="Homeodomain-like"/>
    <property type="match status" value="1"/>
</dbReference>
<dbReference type="Gene3D" id="3.40.50.1390">
    <property type="entry name" value="Resolvase, N-terminal catalytic domain"/>
    <property type="match status" value="1"/>
</dbReference>
<dbReference type="AlphaFoldDB" id="A0A543CXL0"/>
<name>A0A543CXL0_9PSEU</name>
<dbReference type="SUPFAM" id="SSF53041">
    <property type="entry name" value="Resolvase-like"/>
    <property type="match status" value="1"/>
</dbReference>
<dbReference type="InterPro" id="IPR036162">
    <property type="entry name" value="Resolvase-like_N_sf"/>
</dbReference>
<keyword evidence="4" id="KW-0233">DNA recombination</keyword>
<dbReference type="CDD" id="cd00569">
    <property type="entry name" value="HTH_Hin_like"/>
    <property type="match status" value="1"/>
</dbReference>
<sequence length="201" mass="21419">MNTPTSATILAMSIVGYARVSTDHQSLDQQRDALTVAGCERLFTDQLSGGVGDNRPGLAALLDYVRAGDTVVVVALDRLGRSLSGIIRTVETLTEAGVLLRSLREGIDYSTATGRMLAGIFAALAAYERELMHERAAAARAAARARGRHTGRPPKLTPAQTRQIRSLRERGESISDLVAGYGVSRATIYRALNTATEPAPA</sequence>
<dbReference type="Pfam" id="PF00239">
    <property type="entry name" value="Resolvase"/>
    <property type="match status" value="1"/>
</dbReference>
<dbReference type="OrthoDB" id="3405463at2"/>
<evidence type="ECO:0000313" key="10">
    <source>
        <dbReference type="Proteomes" id="UP000315677"/>
    </source>
</evidence>
<evidence type="ECO:0000256" key="2">
    <source>
        <dbReference type="ARBA" id="ARBA00022908"/>
    </source>
</evidence>